<dbReference type="PROSITE" id="PS00455">
    <property type="entry name" value="AMP_BINDING"/>
    <property type="match status" value="2"/>
</dbReference>
<dbReference type="SUPFAM" id="SSF56801">
    <property type="entry name" value="Acetyl-CoA synthetase-like"/>
    <property type="match status" value="2"/>
</dbReference>
<dbReference type="Gene3D" id="1.10.1200.10">
    <property type="entry name" value="ACP-like"/>
    <property type="match status" value="2"/>
</dbReference>
<dbReference type="PROSITE" id="PS50075">
    <property type="entry name" value="CARRIER"/>
    <property type="match status" value="2"/>
</dbReference>
<dbReference type="CDD" id="cd19542">
    <property type="entry name" value="CT_NRPS-like"/>
    <property type="match status" value="1"/>
</dbReference>
<dbReference type="SMART" id="SM00823">
    <property type="entry name" value="PKS_PP"/>
    <property type="match status" value="2"/>
</dbReference>
<accession>A0A1S9DSF8</accession>
<dbReference type="OrthoDB" id="416786at2759"/>
<dbReference type="SUPFAM" id="SSF47336">
    <property type="entry name" value="ACP-like"/>
    <property type="match status" value="2"/>
</dbReference>
<dbReference type="PANTHER" id="PTHR45527">
    <property type="entry name" value="NONRIBOSOMAL PEPTIDE SYNTHETASE"/>
    <property type="match status" value="1"/>
</dbReference>
<evidence type="ECO:0000313" key="10">
    <source>
        <dbReference type="Proteomes" id="UP000190312"/>
    </source>
</evidence>
<dbReference type="InterPro" id="IPR036736">
    <property type="entry name" value="ACP-like_sf"/>
</dbReference>
<dbReference type="Proteomes" id="UP000190312">
    <property type="component" value="Unassembled WGS sequence"/>
</dbReference>
<dbReference type="InterPro" id="IPR010071">
    <property type="entry name" value="AA_adenyl_dom"/>
</dbReference>
<feature type="domain" description="Carrier" evidence="8">
    <location>
        <begin position="978"/>
        <end position="1054"/>
    </location>
</feature>
<dbReference type="FunFam" id="1.10.1200.10:FF:000005">
    <property type="entry name" value="Nonribosomal peptide synthetase 1"/>
    <property type="match status" value="1"/>
</dbReference>
<dbReference type="Gene3D" id="3.40.50.980">
    <property type="match status" value="4"/>
</dbReference>
<name>A0A1S9DSF8_ASPOZ</name>
<dbReference type="InterPro" id="IPR001242">
    <property type="entry name" value="Condensation_dom"/>
</dbReference>
<keyword evidence="3" id="KW-0597">Phosphoprotein</keyword>
<dbReference type="Pfam" id="PF00550">
    <property type="entry name" value="PP-binding"/>
    <property type="match status" value="2"/>
</dbReference>
<dbReference type="GO" id="GO:0005737">
    <property type="term" value="C:cytoplasm"/>
    <property type="evidence" value="ECO:0007669"/>
    <property type="project" value="TreeGrafter"/>
</dbReference>
<evidence type="ECO:0000256" key="5">
    <source>
        <dbReference type="ARBA" id="ARBA00022737"/>
    </source>
</evidence>
<dbReference type="PROSITE" id="PS00012">
    <property type="entry name" value="PHOSPHOPANTETHEINE"/>
    <property type="match status" value="1"/>
</dbReference>
<dbReference type="Gene3D" id="3.30.559.30">
    <property type="entry name" value="Nonribosomal peptide synthetase, condensation domain"/>
    <property type="match status" value="4"/>
</dbReference>
<dbReference type="InterPro" id="IPR006162">
    <property type="entry name" value="Ppantetheine_attach_site"/>
</dbReference>
<keyword evidence="4" id="KW-0436">Ligase</keyword>
<dbReference type="InterPro" id="IPR009081">
    <property type="entry name" value="PP-bd_ACP"/>
</dbReference>
<dbReference type="VEuPathDB" id="FungiDB:AO090102000465"/>
<gene>
    <name evidence="9" type="ORF">OAory_01082960</name>
</gene>
<dbReference type="GO" id="GO:0044550">
    <property type="term" value="P:secondary metabolite biosynthetic process"/>
    <property type="evidence" value="ECO:0007669"/>
    <property type="project" value="TreeGrafter"/>
</dbReference>
<proteinExistence type="inferred from homology"/>
<dbReference type="InterPro" id="IPR023213">
    <property type="entry name" value="CAT-like_dom_sf"/>
</dbReference>
<dbReference type="CDD" id="cd19545">
    <property type="entry name" value="FUM14_C_NRPS-like"/>
    <property type="match status" value="1"/>
</dbReference>
<keyword evidence="5" id="KW-0677">Repeat</keyword>
<dbReference type="InterPro" id="IPR020806">
    <property type="entry name" value="PKS_PP-bd"/>
</dbReference>
<dbReference type="GO" id="GO:1904091">
    <property type="term" value="F:non-ribosomal peptide synthetase activity"/>
    <property type="evidence" value="ECO:0007669"/>
    <property type="project" value="UniProtKB-ARBA"/>
</dbReference>
<dbReference type="SUPFAM" id="SSF52777">
    <property type="entry name" value="CoA-dependent acyltransferases"/>
    <property type="match status" value="8"/>
</dbReference>
<keyword evidence="2" id="KW-0596">Phosphopantetheine</keyword>
<protein>
    <submittedName>
        <fullName evidence="9">Amino acid adenylation domain protein</fullName>
    </submittedName>
</protein>
<dbReference type="GO" id="GO:0031177">
    <property type="term" value="F:phosphopantetheine binding"/>
    <property type="evidence" value="ECO:0007669"/>
    <property type="project" value="InterPro"/>
</dbReference>
<dbReference type="FunFam" id="3.30.559.30:FF:000003">
    <property type="entry name" value="Nonribosomal peptide synthase SidD"/>
    <property type="match status" value="1"/>
</dbReference>
<dbReference type="GO" id="GO:0016874">
    <property type="term" value="F:ligase activity"/>
    <property type="evidence" value="ECO:0007669"/>
    <property type="project" value="UniProtKB-KW"/>
</dbReference>
<sequence length="3053" mass="340698">MNREDEKVTLPRSLCRTKTKDRLSRENAARKCRIDTHEIEAIRPCTKEQLLYAPLLSRGDEAPIAEWTFDISEAINLDLLKKAWQDIARSNEFLRTRIIADGSPEIFLRVVLDGETLLWSEGDDIDDPWVLGSSLARFHIIKMPKTNQRRLVLKVHHAVCDPSSLYAVFESVDHAYHREDDHTLQHCEAEVNCNTEGPFYHATTFPELPPSVRYPAARHTIQQSISLGTSTYRLGEITTYIWLAWAITQSQYQSSDRVLFGTAARCDEERPGSPPSVNPRLLVLDNQAVVRDILQELRVMLIRSSEATTAVPHSAAAKQISGAIQTVVSVGKRSQHQPLRFANLVDSQKQNPFQSYALTLDCRVEGDSLLTVQVHYDNNVIPQWTTQRVLSHFLHILSQSLHGNLDTKLANFKGLSPNDEGQLAYWNGHPLPIVDQPAHHIIHRICLKQPDAEAICSWDGKLTYHELDILSASLASRLVELGMGGAESIIPVYIDKSRWVPIAILAVLKSGAAFTLFDPSYPVQRLRLMAEDVDARVILCSKMTAELASQIVPQTLQIDDETDCSELHPGPVSHVLRPSRPEDALYVAFTSGSTGKPKATVIEHGSYCTGAREHIKAFRLNKNVRVLQFALYAFDVSIMEILSTLMAGGCICILNEVQRTTPQAFEEAFSTLGITHALLTPSFARTLRHVQLPSLDVLILGGEPMSPVDAEHWASRDINLMNAYGPAECSVNTTVQPCVFSNPGNIGFPTGAACWVVDPRDHNNLVPIGAVGELLVQGPIVGRGYLNDPALTKASFVKFVPSISPRLPGTEIAYRAYKTGDLVRQQMDGSFVYIGRKDQQVKIRGQRIELHEVELQVQKSLKNDCDVVIETVITEGQPQPLLVAFLNLKVHGGHVNRDLGPFAMPDEEWLRHIEAIEEALKQSLPPSMVPEVFFPLAYTPTTPTGKIDRRLLRELSTSLPRPQLELYRNRNKNKFKQLPSTHVEETLQQLFSEILEIEQHTISVRDSFFQLGGDSISAIRLVGAARGAGLDFTVGQLFSTPTISGVALHAKELGFLKDEPSKLSPFVLLGASGNFPEIMQLVRNQCKLPNIDNIEDIYPCTALQEGMFALSVKSPGTYTGDILLRLPGSMDIERLLSAWHATVEANPILRTQIVQTPKALFQVVMRQVSFKCKQHASLDAFEKLHDLHDRGVSSNPMCQVGLVKHNGDQHFALKIHHSLCDGWSLKLILDQLDVAYRKDVSLTPSYFNTFIRHLTSIDGWEDYWACELRDLQAPIFPALPSPSYIPRPTSLREHAIDNICMADSGMRLPLLIKLAWSILVSNYTDSDDVVIGLTLNGRNAPVPGIEHLTGPTITTVPLRIRIHENDTVRTALDCLHNKLTVMIPYQHAGLQRIAKLNDNCRSACSFQMQVGIQPSADFDTKGRCFDIVERSIGASMDYSDFSIYGIVAVCELSATGTALRVKMRYDPDLISSDEANCMVHFFEHILRQMCEYPDTRLSQLELAGPQDIELFAQWNATVPAPVEACLHELILSHSRTQPGASAICGWDGHLTYKELGPIIIQIAYYLRESYGIGPGVKVPICPNRSKWAIVSMLSVLYAGAACVLLDPNHPQARMQGIISDTAADVVICNTETEEKVAGLTRHLVIVGPGLLDSLPPSTSHSQCLPNATPKDPAFIIFTSGSTGKPKGIIMSHQSLSTSIYYHGPPLGVNEQTRTLHFCSYAFDASIYEIFTTLVRGGCVCVPSTTDCTNNLAGFIRDFKVDWALMAPSVVRLLHPDNVPSLKCLVVGGEALTRDIVNLWADRVRLVNAYGPGEATIMAGGVVQANHWITGLIGPVVGANPWITKPFDPNRLVARGMIGELLIEGPVVADGYIIAPGKGPDPFISAPAWLRSIRPNSAGATRFYRSGDLVQQQRDGSIRFMGRRDNQVKLRGQRIELQEVEHCATSHFPEAVVVAEVASFLTNGRSIDELVLFIKGSNAKAESDMNTSNSQDTSTLFSSPTNVDHTAMAGLRDHMARNLPRYMVPRIILPLEKVPQTASGKIDRTRLRVAAGNLERRTLDEYMNTAHIVKRQPSTDQESHVRSIFAQVLSLSESTIGIDDSFFNMGGDSISAMRFLTLCRQANLHLTMPAFLNYNTVALFCSNASTLSDVSRFDTSEEMDRPFSLSPIQNMVLGSDESANRRFNQSFFLKIQCPVDLGEMRNILYEIVQHHSMLRARWVQSPGKEPQQIISSSSIDTSFCVQHHHLRRREHVVRIARESHSRLDIRHGPILSLDIISVEDDADYALFIAHHLSVDLVSWRVILGDIENILRGKELGNIRPFSFQTWVRLQADQARNYDPPVVLPFDVLPASYEYWGLTREQNVFGSAIESMFTLDVDTTNMLLGEANTPLNSQPQEIFHAALLHAWQKAFNDRLMPTVFLERHGRDPWDSEIDLSRTVGWFTTLSPCTVSASGGRTLSLVDLICRVKDNSRRIPGKGLPYFSSRVYNRQCKTAFKDHDSAEILLNYAGRYQQFECPDAVFTQPDWTLDERMDVAEDMPRLALFDVSINIRSDKLHCSIWFSKHCQRQDQIARWIKEYQNSLQIAGAELVTRRRQLTMCDIPLVTINDYEQLNILETTLRSQLGLKSVSPIESIYPCPSSHVGLIKGLVGNGDRHNVRAIFKLYGSKAVDPTHVLECWHTLVQRHAILRTVVVDNPLTLGGPLHVVLKQLAIDTAVLSFQSQNVVEELCDVRPSFDWATSPAHQMVVGQGLDGEVFCKLESGKALIDWTSFSILVDELCLAINGLLPSKPAPLYGDFISYVQSQPLDKIMNYWEGTLHGVTSSFIPRSLPEAPDTPDAVPVLHSRRIILDGFKDIDGFWRKNRLTLTNVFQVAWGLVLSFYSRSPEVCFGTLVSGRDIPITNIENMVGPCFNVLPCRLDLSPSRNIMETLQQNQQDMQRRTDHQHCSVRDVTRNVADTTSMPLFNTCLSVKQMAEPKEDSVGDVQVKIVEIHDPTEYDICLSVLVHRSQIEIELHYWSFMFSEQGETRLLNNLRKVIAHIVVHSAQPIASIAWDS</sequence>
<dbReference type="CDD" id="cd05918">
    <property type="entry name" value="A_NRPS_SidN3_like"/>
    <property type="match status" value="2"/>
</dbReference>
<evidence type="ECO:0000256" key="2">
    <source>
        <dbReference type="ARBA" id="ARBA00022450"/>
    </source>
</evidence>
<feature type="region of interest" description="Disordered" evidence="7">
    <location>
        <begin position="1981"/>
        <end position="2000"/>
    </location>
</feature>
<dbReference type="eggNOG" id="KOG1178">
    <property type="taxonomic scope" value="Eukaryota"/>
</dbReference>
<evidence type="ECO:0000256" key="4">
    <source>
        <dbReference type="ARBA" id="ARBA00022598"/>
    </source>
</evidence>
<dbReference type="InterPro" id="IPR020845">
    <property type="entry name" value="AMP-binding_CS"/>
</dbReference>
<dbReference type="Gene3D" id="3.30.559.10">
    <property type="entry name" value="Chloramphenicol acetyltransferase-like domain"/>
    <property type="match status" value="4"/>
</dbReference>
<reference evidence="9 10" key="1">
    <citation type="submission" date="2016-10" db="EMBL/GenBank/DDBJ databases">
        <title>Genome sequencing of Aspergillus oryzae BCC7051.</title>
        <authorList>
            <person name="Thammarongtham C."/>
            <person name="Vorapreeda T."/>
            <person name="Nookaew I."/>
            <person name="Srisuk T."/>
            <person name="Land M."/>
            <person name="Jeennor S."/>
            <person name="Laoteng K."/>
        </authorList>
    </citation>
    <scope>NUCLEOTIDE SEQUENCE [LARGE SCALE GENOMIC DNA]</scope>
    <source>
        <strain evidence="9 10">BCC7051</strain>
    </source>
</reference>
<comment type="caution">
    <text evidence="9">The sequence shown here is derived from an EMBL/GenBank/DDBJ whole genome shotgun (WGS) entry which is preliminary data.</text>
</comment>
<dbReference type="NCBIfam" id="TIGR01733">
    <property type="entry name" value="AA-adenyl-dom"/>
    <property type="match status" value="1"/>
</dbReference>
<evidence type="ECO:0000256" key="6">
    <source>
        <dbReference type="ARBA" id="ARBA00029454"/>
    </source>
</evidence>
<dbReference type="Gene3D" id="2.30.38.10">
    <property type="entry name" value="Luciferase, Domain 3"/>
    <property type="match status" value="2"/>
</dbReference>
<dbReference type="FunFam" id="3.40.50.12780:FF:000014">
    <property type="entry name" value="Nonribosomal peptide synthetase 1"/>
    <property type="match status" value="2"/>
</dbReference>
<evidence type="ECO:0000256" key="7">
    <source>
        <dbReference type="SAM" id="MobiDB-lite"/>
    </source>
</evidence>
<dbReference type="FunFam" id="3.30.559.30:FF:000002">
    <property type="entry name" value="Nonribosomal peptide synthase Pes1"/>
    <property type="match status" value="1"/>
</dbReference>
<feature type="compositionally biased region" description="Polar residues" evidence="7">
    <location>
        <begin position="1983"/>
        <end position="2000"/>
    </location>
</feature>
<evidence type="ECO:0000259" key="8">
    <source>
        <dbReference type="PROSITE" id="PS50075"/>
    </source>
</evidence>
<dbReference type="InterPro" id="IPR045851">
    <property type="entry name" value="AMP-bd_C_sf"/>
</dbReference>
<dbReference type="FunFam" id="3.30.300.30:FF:000015">
    <property type="entry name" value="Nonribosomal peptide synthase SidD"/>
    <property type="match status" value="2"/>
</dbReference>
<evidence type="ECO:0000256" key="1">
    <source>
        <dbReference type="ARBA" id="ARBA00005179"/>
    </source>
</evidence>
<dbReference type="Pfam" id="PF00668">
    <property type="entry name" value="Condensation"/>
    <property type="match status" value="3"/>
</dbReference>
<dbReference type="PANTHER" id="PTHR45527:SF3">
    <property type="entry name" value="SIDEROPHORE SYNTHETASE (EUROFUNG)"/>
    <property type="match status" value="1"/>
</dbReference>
<dbReference type="Gene3D" id="3.30.300.30">
    <property type="match status" value="2"/>
</dbReference>
<comment type="similarity">
    <text evidence="6">Belongs to the NRP synthetase family.</text>
</comment>
<evidence type="ECO:0000256" key="3">
    <source>
        <dbReference type="ARBA" id="ARBA00022553"/>
    </source>
</evidence>
<dbReference type="EMBL" id="MKZY01000003">
    <property type="protein sequence ID" value="OOO11826.1"/>
    <property type="molecule type" value="Genomic_DNA"/>
</dbReference>
<dbReference type="GO" id="GO:0043041">
    <property type="term" value="P:amino acid activation for nonribosomal peptide biosynthetic process"/>
    <property type="evidence" value="ECO:0007669"/>
    <property type="project" value="TreeGrafter"/>
</dbReference>
<comment type="pathway">
    <text evidence="1">Secondary metabolite biosynthesis.</text>
</comment>
<evidence type="ECO:0000313" key="9">
    <source>
        <dbReference type="EMBL" id="OOO11826.1"/>
    </source>
</evidence>
<feature type="domain" description="Carrier" evidence="8">
    <location>
        <begin position="2071"/>
        <end position="2147"/>
    </location>
</feature>
<dbReference type="InterPro" id="IPR000873">
    <property type="entry name" value="AMP-dep_synth/lig_dom"/>
</dbReference>
<dbReference type="Pfam" id="PF00501">
    <property type="entry name" value="AMP-binding"/>
    <property type="match status" value="2"/>
</dbReference>
<organism evidence="9 10">
    <name type="scientific">Aspergillus oryzae</name>
    <name type="common">Yellow koji mold</name>
    <dbReference type="NCBI Taxonomy" id="5062"/>
    <lineage>
        <taxon>Eukaryota</taxon>
        <taxon>Fungi</taxon>
        <taxon>Dikarya</taxon>
        <taxon>Ascomycota</taxon>
        <taxon>Pezizomycotina</taxon>
        <taxon>Eurotiomycetes</taxon>
        <taxon>Eurotiomycetidae</taxon>
        <taxon>Eurotiales</taxon>
        <taxon>Aspergillaceae</taxon>
        <taxon>Aspergillus</taxon>
        <taxon>Aspergillus subgen. Circumdati</taxon>
    </lineage>
</organism>